<dbReference type="PANTHER" id="PTHR11365">
    <property type="entry name" value="5-OXOPROLINASE RELATED"/>
    <property type="match status" value="1"/>
</dbReference>
<dbReference type="InterPro" id="IPR002821">
    <property type="entry name" value="Hydantoinase_A"/>
</dbReference>
<dbReference type="InterPro" id="IPR049517">
    <property type="entry name" value="ACX-like_C"/>
</dbReference>
<dbReference type="Pfam" id="PF19278">
    <property type="entry name" value="Hydant_A_C"/>
    <property type="match status" value="1"/>
</dbReference>
<evidence type="ECO:0000313" key="4">
    <source>
        <dbReference type="EMBL" id="RRJ33757.1"/>
    </source>
</evidence>
<dbReference type="InterPro" id="IPR045079">
    <property type="entry name" value="Oxoprolinase-like"/>
</dbReference>
<dbReference type="AlphaFoldDB" id="A0A3P3RJP9"/>
<dbReference type="InterPro" id="IPR008040">
    <property type="entry name" value="Hydant_A_N"/>
</dbReference>
<dbReference type="SUPFAM" id="SSF53067">
    <property type="entry name" value="Actin-like ATPase domain"/>
    <property type="match status" value="1"/>
</dbReference>
<evidence type="ECO:0000259" key="1">
    <source>
        <dbReference type="Pfam" id="PF01968"/>
    </source>
</evidence>
<protein>
    <submittedName>
        <fullName evidence="4">Hydantoinase/oxoprolinase family protein</fullName>
    </submittedName>
</protein>
<accession>A0A3P3RJP9</accession>
<dbReference type="RefSeq" id="WP_124953624.1">
    <property type="nucleotide sequence ID" value="NZ_RRCH01000003.1"/>
</dbReference>
<reference evidence="4 5" key="1">
    <citation type="submission" date="2018-11" db="EMBL/GenBank/DDBJ databases">
        <title>Taxonoimc description of Halomarina strain SPP-AMP-1.</title>
        <authorList>
            <person name="Pal Y."/>
            <person name="Srinivasana K."/>
            <person name="Verma A."/>
            <person name="Kumar P."/>
        </authorList>
    </citation>
    <scope>NUCLEOTIDE SEQUENCE [LARGE SCALE GENOMIC DNA]</scope>
    <source>
        <strain evidence="4 5">SPP-AMP-1</strain>
    </source>
</reference>
<feature type="domain" description="Acetophenone carboxylase-like C-terminal" evidence="3">
    <location>
        <begin position="592"/>
        <end position="660"/>
    </location>
</feature>
<organism evidence="4 5">
    <name type="scientific">Halocatena pleomorpha</name>
    <dbReference type="NCBI Taxonomy" id="1785090"/>
    <lineage>
        <taxon>Archaea</taxon>
        <taxon>Methanobacteriati</taxon>
        <taxon>Methanobacteriota</taxon>
        <taxon>Stenosarchaea group</taxon>
        <taxon>Halobacteria</taxon>
        <taxon>Halobacteriales</taxon>
        <taxon>Natronomonadaceae</taxon>
        <taxon>Halocatena</taxon>
    </lineage>
</organism>
<dbReference type="GO" id="GO:0006749">
    <property type="term" value="P:glutathione metabolic process"/>
    <property type="evidence" value="ECO:0007669"/>
    <property type="project" value="TreeGrafter"/>
</dbReference>
<dbReference type="Pfam" id="PF01968">
    <property type="entry name" value="Hydantoinase_A"/>
    <property type="match status" value="1"/>
</dbReference>
<name>A0A3P3RJP9_9EURY</name>
<dbReference type="Proteomes" id="UP000282322">
    <property type="component" value="Unassembled WGS sequence"/>
</dbReference>
<dbReference type="OrthoDB" id="8261at2157"/>
<dbReference type="GO" id="GO:0005829">
    <property type="term" value="C:cytosol"/>
    <property type="evidence" value="ECO:0007669"/>
    <property type="project" value="TreeGrafter"/>
</dbReference>
<dbReference type="GO" id="GO:0017168">
    <property type="term" value="F:5-oxoprolinase (ATP-hydrolyzing) activity"/>
    <property type="evidence" value="ECO:0007669"/>
    <property type="project" value="TreeGrafter"/>
</dbReference>
<evidence type="ECO:0000259" key="3">
    <source>
        <dbReference type="Pfam" id="PF19278"/>
    </source>
</evidence>
<dbReference type="EMBL" id="RRCH01000003">
    <property type="protein sequence ID" value="RRJ33757.1"/>
    <property type="molecule type" value="Genomic_DNA"/>
</dbReference>
<dbReference type="Pfam" id="PF05378">
    <property type="entry name" value="Hydant_A_N"/>
    <property type="match status" value="1"/>
</dbReference>
<proteinExistence type="predicted"/>
<dbReference type="InterPro" id="IPR043129">
    <property type="entry name" value="ATPase_NBD"/>
</dbReference>
<gene>
    <name evidence="4" type="ORF">EIK79_02910</name>
</gene>
<comment type="caution">
    <text evidence="4">The sequence shown here is derived from an EMBL/GenBank/DDBJ whole genome shotgun (WGS) entry which is preliminary data.</text>
</comment>
<evidence type="ECO:0000313" key="5">
    <source>
        <dbReference type="Proteomes" id="UP000282322"/>
    </source>
</evidence>
<keyword evidence="5" id="KW-1185">Reference proteome</keyword>
<feature type="domain" description="Hydantoinase A/oxoprolinase" evidence="1">
    <location>
        <begin position="202"/>
        <end position="492"/>
    </location>
</feature>
<dbReference type="PANTHER" id="PTHR11365:SF23">
    <property type="entry name" value="HYPOTHETICAL 5-OXOPROLINASE (EUROFUNG)-RELATED"/>
    <property type="match status" value="1"/>
</dbReference>
<feature type="domain" description="Hydantoinase/oxoprolinase N-terminal" evidence="2">
    <location>
        <begin position="8"/>
        <end position="181"/>
    </location>
</feature>
<evidence type="ECO:0000259" key="2">
    <source>
        <dbReference type="Pfam" id="PF05378"/>
    </source>
</evidence>
<sequence length="670" mass="69992">MCESSRLRLGTDVGGTFTDIVLSTGTHLFTAKVPTTADQSTGVVEGIRTVCDRAAVALEDVDEFTHAMTVAVNALLEGTGAKTALVTTEGFGDVLEIGRQTRPSLYDLSRTPSEPLVPRHRRFELSERTTPSGRADGVETSAIREIARRVRDSEAESVAVCLLHAYADPSNEQRVVALLTDELDIPVSASHEVLSEFREYERTSTTVVDAYVTPTIDSYLKRLTHEATEMGLPEPLVMQANGGVAGAEAIREHAVTTSLSGPAAGVVGAKTTASGLVAGRGLRGVVTFDMGGTSTDVSLVSDGSIERTTDTEIGGRPIRTPAVDVTTVGAGGGSIAWVDAGGALRVGPQSAGATPGPACYGKGGTEPTVTDSYLLLGYMGENTTLGGDISLDVDAAHAALTALAAEAGLSGPIAAARGVYRVANANMARAIRGATVERGHDPRRFGLVAFGGAGPLHAGALGAALGIETVLVPPACGVLSAYGLLAADETHDAVQTHRTTLATADPTVIEDRYADLAAQARTDARDPDTATVERQADLRYTGQGFEHTVAVGSPFDPETVAERFHDAHESAAGYRMDEPIDLVNLRVRVSSPRSGPTVTHEADGDAQIGVREVRFEDAESEETPVYERSGLSVNRTLSGPAIVEQPESTVVIPPTWDAQVHSDGTIILTE</sequence>